<evidence type="ECO:0000259" key="1">
    <source>
        <dbReference type="Pfam" id="PF09565"/>
    </source>
</evidence>
<gene>
    <name evidence="2" type="ORF">C4N26_06305</name>
</gene>
<dbReference type="EMBL" id="PRLB01000004">
    <property type="protein sequence ID" value="RAW54470.1"/>
    <property type="molecule type" value="Genomic_DNA"/>
</dbReference>
<evidence type="ECO:0000313" key="2">
    <source>
        <dbReference type="EMBL" id="RAW54470.1"/>
    </source>
</evidence>
<protein>
    <recommendedName>
        <fullName evidence="1">Restriction endonuclease type II NgoFVII N-terminal domain-containing protein</fullName>
    </recommendedName>
</protein>
<dbReference type="PROSITE" id="PS50077">
    <property type="entry name" value="HEAT_REPEAT"/>
    <property type="match status" value="1"/>
</dbReference>
<dbReference type="Proteomes" id="UP000251144">
    <property type="component" value="Unassembled WGS sequence"/>
</dbReference>
<dbReference type="InterPro" id="IPR021133">
    <property type="entry name" value="HEAT_type_2"/>
</dbReference>
<sequence>MENLSFFDEQQTMENLNGVKDSKHLDVVKLNYESCESLTWQELFFGYDNLCAITYSSGIGFVCELLDRFEQAEIIFGCEDVMDYSMQSVMAYQCKLIERMRNKAYKKLAERVENGTLHLFVARDILSHEKIYLLSAKDGRKRVIMGSANMSAAAFEGRQRENICYMDGDEAFDWYMECYQTLKEKSTDEIGKDSLLCADDGENLEELPIAKTVRVKKAVVIQPVSENQKEEVRFALDVKGLAAKFKPCVPKPDKKGKILLSPDKIKIIRKHVVEAKTLEKEQRSEYPQLDVEPDEKYVTLNEQKLDLNPPKAEVEKDVELFLRYMDGYEKFHGDHIGMQFRYYEFANWFFCSPFMACMRDMAVRYNQNTLPYPVFGLVYGQSKAGKTSFLETLLKMMIGQKTKISAPDFTRSSIDSLKQTVHGAPIIVDDLTNTRFNQHAIETIKNDDFGIAEHLVNYPAVVISANEDVKAVAPEVIRRTVICRVQAGLTNTEVMSSNIVRTVQREVGTALYREYLRQMLEIVPELLELMKDDEQDEAPDILKASSQVLMNIFKEYGPETLPEYIRVLSLEDYFSEKVTGSYAIKTIQNAWKTSKDSFEIYPRTNELCYNAGATYEADRILKELPETLEVRKSRDCLMMNLEEAQKFFGITFKKPLFPWLSKIFA</sequence>
<dbReference type="AlphaFoldDB" id="A0A329TZP4"/>
<feature type="domain" description="Restriction endonuclease type II NgoFVII N-terminal" evidence="1">
    <location>
        <begin position="114"/>
        <end position="186"/>
    </location>
</feature>
<organism evidence="2 3">
    <name type="scientific">Faecalibacterium prausnitzii</name>
    <dbReference type="NCBI Taxonomy" id="853"/>
    <lineage>
        <taxon>Bacteria</taxon>
        <taxon>Bacillati</taxon>
        <taxon>Bacillota</taxon>
        <taxon>Clostridia</taxon>
        <taxon>Eubacteriales</taxon>
        <taxon>Oscillospiraceae</taxon>
        <taxon>Faecalibacterium</taxon>
    </lineage>
</organism>
<comment type="caution">
    <text evidence="2">The sequence shown here is derived from an EMBL/GenBank/DDBJ whole genome shotgun (WGS) entry which is preliminary data.</text>
</comment>
<name>A0A329TZP4_9FIRM</name>
<dbReference type="Gene3D" id="3.30.870.10">
    <property type="entry name" value="Endonuclease Chain A"/>
    <property type="match status" value="1"/>
</dbReference>
<dbReference type="OrthoDB" id="5241076at2"/>
<dbReference type="InterPro" id="IPR019065">
    <property type="entry name" value="RE_NgoFVII_N"/>
</dbReference>
<dbReference type="Pfam" id="PF09565">
    <property type="entry name" value="RE_NgoFVII"/>
    <property type="match status" value="1"/>
</dbReference>
<evidence type="ECO:0000313" key="3">
    <source>
        <dbReference type="Proteomes" id="UP000251144"/>
    </source>
</evidence>
<accession>A0A329TZP4</accession>
<reference evidence="2 3" key="1">
    <citation type="submission" date="2018-02" db="EMBL/GenBank/DDBJ databases">
        <title>Complete genome sequencing of Faecalibacterium prausnitzii strains isolated from the human gut.</title>
        <authorList>
            <person name="Fitzgerald B.C."/>
            <person name="Shkoporov A.N."/>
            <person name="Ross P.R."/>
            <person name="Hill C."/>
        </authorList>
    </citation>
    <scope>NUCLEOTIDE SEQUENCE [LARGE SCALE GENOMIC DNA]</scope>
    <source>
        <strain evidence="2 3">APC942/32-1</strain>
    </source>
</reference>
<dbReference type="CDD" id="cd09117">
    <property type="entry name" value="PLDc_Bfil_DEXD_like"/>
    <property type="match status" value="1"/>
</dbReference>
<proteinExistence type="predicted"/>